<sequence length="259" mass="27882">RSTPEGNPLDLNNLPEEYGKQPLEESSTTTAASTDTARFKKKKGSGKDDAKVYECRFCSLKFCKSQALERETETLNRARQLVFSTDGGHGSHIGLREMNIGGGGGMQSISPGSFQHRGGVAEQCLPLRPMYPRLPTQPYVYPSSSSSSHHVPYPAPYPPPPPHHPPVGDYFIGHVISGSGSGINSQRQAVNPNPNYSTSGGGDQANYTCYGAPLPQNFQVGDRLPITRESATTSNNNNNNNQGEGLGVNWSTSNPSFVD</sequence>
<comment type="caution">
    <text evidence="1">The sequence shown here is derived from an EMBL/GenBank/DDBJ whole genome shotgun (WGS) entry which is preliminary data.</text>
</comment>
<name>A0ACB7UDX7_DIOAL</name>
<proteinExistence type="predicted"/>
<evidence type="ECO:0000313" key="1">
    <source>
        <dbReference type="EMBL" id="KAH7658503.1"/>
    </source>
</evidence>
<keyword evidence="2" id="KW-1185">Reference proteome</keyword>
<protein>
    <submittedName>
        <fullName evidence="1">Zinc finger C2H2-type protein</fullName>
    </submittedName>
</protein>
<gene>
    <name evidence="1" type="ORF">IHE45_17G092000</name>
</gene>
<feature type="non-terminal residue" evidence="1">
    <location>
        <position position="1"/>
    </location>
</feature>
<accession>A0ACB7UDX7</accession>
<evidence type="ECO:0000313" key="2">
    <source>
        <dbReference type="Proteomes" id="UP000827976"/>
    </source>
</evidence>
<dbReference type="Proteomes" id="UP000827976">
    <property type="component" value="Chromosome 17"/>
</dbReference>
<organism evidence="1 2">
    <name type="scientific">Dioscorea alata</name>
    <name type="common">Purple yam</name>
    <dbReference type="NCBI Taxonomy" id="55571"/>
    <lineage>
        <taxon>Eukaryota</taxon>
        <taxon>Viridiplantae</taxon>
        <taxon>Streptophyta</taxon>
        <taxon>Embryophyta</taxon>
        <taxon>Tracheophyta</taxon>
        <taxon>Spermatophyta</taxon>
        <taxon>Magnoliopsida</taxon>
        <taxon>Liliopsida</taxon>
        <taxon>Dioscoreales</taxon>
        <taxon>Dioscoreaceae</taxon>
        <taxon>Dioscorea</taxon>
    </lineage>
</organism>
<reference evidence="2" key="1">
    <citation type="journal article" date="2022" name="Nat. Commun.">
        <title>Chromosome evolution and the genetic basis of agronomically important traits in greater yam.</title>
        <authorList>
            <person name="Bredeson J.V."/>
            <person name="Lyons J.B."/>
            <person name="Oniyinde I.O."/>
            <person name="Okereke N.R."/>
            <person name="Kolade O."/>
            <person name="Nnabue I."/>
            <person name="Nwadili C.O."/>
            <person name="Hribova E."/>
            <person name="Parker M."/>
            <person name="Nwogha J."/>
            <person name="Shu S."/>
            <person name="Carlson J."/>
            <person name="Kariba R."/>
            <person name="Muthemba S."/>
            <person name="Knop K."/>
            <person name="Barton G.J."/>
            <person name="Sherwood A.V."/>
            <person name="Lopez-Montes A."/>
            <person name="Asiedu R."/>
            <person name="Jamnadass R."/>
            <person name="Muchugi A."/>
            <person name="Goodstein D."/>
            <person name="Egesi C.N."/>
            <person name="Featherston J."/>
            <person name="Asfaw A."/>
            <person name="Simpson G.G."/>
            <person name="Dolezel J."/>
            <person name="Hendre P.S."/>
            <person name="Van Deynze A."/>
            <person name="Kumar P.L."/>
            <person name="Obidiegwu J.E."/>
            <person name="Bhattacharjee R."/>
            <person name="Rokhsar D.S."/>
        </authorList>
    </citation>
    <scope>NUCLEOTIDE SEQUENCE [LARGE SCALE GENOMIC DNA]</scope>
    <source>
        <strain evidence="2">cv. TDa95/00328</strain>
    </source>
</reference>
<dbReference type="EMBL" id="CM037027">
    <property type="protein sequence ID" value="KAH7658503.1"/>
    <property type="molecule type" value="Genomic_DNA"/>
</dbReference>